<evidence type="ECO:0000256" key="2">
    <source>
        <dbReference type="RuleBase" id="RU361172"/>
    </source>
</evidence>
<evidence type="ECO:0000313" key="5">
    <source>
        <dbReference type="Proteomes" id="UP000253664"/>
    </source>
</evidence>
<comment type="catalytic activity">
    <reaction evidence="2">
        <text>(2S)-2-[5-amino-1-(5-phospho-beta-D-ribosyl)imidazole-4-carboxamido]succinate = 5-amino-1-(5-phospho-beta-D-ribosyl)imidazole-4-carboxamide + fumarate</text>
        <dbReference type="Rhea" id="RHEA:23920"/>
        <dbReference type="ChEBI" id="CHEBI:29806"/>
        <dbReference type="ChEBI" id="CHEBI:58443"/>
        <dbReference type="ChEBI" id="CHEBI:58475"/>
        <dbReference type="EC" id="4.3.2.2"/>
    </reaction>
</comment>
<proteinExistence type="inferred from homology"/>
<dbReference type="PANTHER" id="PTHR43172:SF1">
    <property type="entry name" value="ADENYLOSUCCINATE LYASE"/>
    <property type="match status" value="1"/>
</dbReference>
<dbReference type="GO" id="GO:0005829">
    <property type="term" value="C:cytosol"/>
    <property type="evidence" value="ECO:0007669"/>
    <property type="project" value="TreeGrafter"/>
</dbReference>
<dbReference type="NCBIfam" id="TIGR00928">
    <property type="entry name" value="purB"/>
    <property type="match status" value="1"/>
</dbReference>
<dbReference type="AlphaFoldDB" id="A0A367LSC3"/>
<dbReference type="GO" id="GO:0006189">
    <property type="term" value="P:'de novo' IMP biosynthetic process"/>
    <property type="evidence" value="ECO:0007669"/>
    <property type="project" value="UniProtKB-UniPathway"/>
</dbReference>
<dbReference type="PROSITE" id="PS00163">
    <property type="entry name" value="FUMARATE_LYASES"/>
    <property type="match status" value="1"/>
</dbReference>
<dbReference type="UniPathway" id="UPA00075">
    <property type="reaction ID" value="UER00336"/>
</dbReference>
<dbReference type="Gene3D" id="1.10.40.30">
    <property type="entry name" value="Fumarase/aspartase (C-terminal domain)"/>
    <property type="match status" value="1"/>
</dbReference>
<comment type="pathway">
    <text evidence="2">Purine metabolism; AMP biosynthesis via de novo pathway; AMP from IMP: step 2/2.</text>
</comment>
<keyword evidence="2" id="KW-0658">Purine biosynthesis</keyword>
<dbReference type="Pfam" id="PF10397">
    <property type="entry name" value="ADSL_C"/>
    <property type="match status" value="1"/>
</dbReference>
<dbReference type="UniPathway" id="UPA00074">
    <property type="reaction ID" value="UER00132"/>
</dbReference>
<dbReference type="EC" id="4.3.2.2" evidence="2"/>
<evidence type="ECO:0000256" key="1">
    <source>
        <dbReference type="ARBA" id="ARBA00023239"/>
    </source>
</evidence>
<dbReference type="Gene3D" id="1.10.275.60">
    <property type="match status" value="1"/>
</dbReference>
<sequence length="487" mass="54630">MPPASYDAYQTPLVSRYTSSEMTKIFSPRQRVSTWRKLWLWLAEAEKELGLSQITEEAIEALRANVEITDDAFKVAADEERRVRHDVMAHIHALEKDAPAAAGLIHVGATSCYVTDNADLIFLRDALDLLLPKLARALSSLSKFAYQYKNLATLGFTHYQAAQPITLGRRAAQWLQDLVFDLDDIEYVRSGLRFRGAQGTTGTQASFLEVFQNDAAKVDRLNEILCEKAGFPSCYDISTQTYTRKVDLRVANALSALGATAIRVATDIRHLCHDKVLDEPHVAGQIGSSAMPFKSNPMTAERICSLGRKLRNMSSNFSETFSQQWLERSLDDSAIRRIDIPEMFFLADSIVTSLDYVFGGLVVFPAAINSQLMQELPYMATENILLRMVNLGASRQVAHEQIRLLAREAAYHVKMQGGSNDLIERIKRTEFFRPVWGEVDSLMKPELFVGRSAEQVEKYAGPDGVVEKRLAKYQLYIESSTTTQLAV</sequence>
<keyword evidence="5" id="KW-1185">Reference proteome</keyword>
<dbReference type="CDD" id="cd03302">
    <property type="entry name" value="Adenylsuccinate_lyase_2"/>
    <property type="match status" value="1"/>
</dbReference>
<dbReference type="GO" id="GO:0044208">
    <property type="term" value="P:'de novo' AMP biosynthetic process"/>
    <property type="evidence" value="ECO:0007669"/>
    <property type="project" value="UniProtKB-UniPathway"/>
</dbReference>
<comment type="similarity">
    <text evidence="2">Belongs to the lyase 1 family. Adenylosuccinate lyase subfamily.</text>
</comment>
<comment type="caution">
    <text evidence="4">The sequence shown here is derived from an EMBL/GenBank/DDBJ whole genome shotgun (WGS) entry which is preliminary data.</text>
</comment>
<dbReference type="InterPro" id="IPR008948">
    <property type="entry name" value="L-Aspartase-like"/>
</dbReference>
<name>A0A367LSC3_9HYPO</name>
<feature type="domain" description="Adenylosuccinate lyase C-terminal" evidence="3">
    <location>
        <begin position="376"/>
        <end position="460"/>
    </location>
</feature>
<evidence type="ECO:0000259" key="3">
    <source>
        <dbReference type="SMART" id="SM00998"/>
    </source>
</evidence>
<reference evidence="4 5" key="1">
    <citation type="journal article" date="2015" name="BMC Genomics">
        <title>Insights from the genome of Ophiocordyceps polyrhachis-furcata to pathogenicity and host specificity in insect fungi.</title>
        <authorList>
            <person name="Wichadakul D."/>
            <person name="Kobmoo N."/>
            <person name="Ingsriswang S."/>
            <person name="Tangphatsornruang S."/>
            <person name="Chantasingh D."/>
            <person name="Luangsa-ard J.J."/>
            <person name="Eurwilaichitr L."/>
        </authorList>
    </citation>
    <scope>NUCLEOTIDE SEQUENCE [LARGE SCALE GENOMIC DNA]</scope>
    <source>
        <strain evidence="4 5">BCC 54312</strain>
    </source>
</reference>
<dbReference type="SUPFAM" id="SSF48557">
    <property type="entry name" value="L-aspartase-like"/>
    <property type="match status" value="1"/>
</dbReference>
<gene>
    <name evidence="4" type="ORF">L249_1862</name>
</gene>
<organism evidence="4 5">
    <name type="scientific">Ophiocordyceps polyrhachis-furcata BCC 54312</name>
    <dbReference type="NCBI Taxonomy" id="1330021"/>
    <lineage>
        <taxon>Eukaryota</taxon>
        <taxon>Fungi</taxon>
        <taxon>Dikarya</taxon>
        <taxon>Ascomycota</taxon>
        <taxon>Pezizomycotina</taxon>
        <taxon>Sordariomycetes</taxon>
        <taxon>Hypocreomycetidae</taxon>
        <taxon>Hypocreales</taxon>
        <taxon>Ophiocordycipitaceae</taxon>
        <taxon>Ophiocordyceps</taxon>
    </lineage>
</organism>
<keyword evidence="1 2" id="KW-0456">Lyase</keyword>
<comment type="catalytic activity">
    <reaction evidence="2">
        <text>N(6)-(1,2-dicarboxyethyl)-AMP = fumarate + AMP</text>
        <dbReference type="Rhea" id="RHEA:16853"/>
        <dbReference type="ChEBI" id="CHEBI:29806"/>
        <dbReference type="ChEBI" id="CHEBI:57567"/>
        <dbReference type="ChEBI" id="CHEBI:456215"/>
        <dbReference type="EC" id="4.3.2.2"/>
    </reaction>
</comment>
<evidence type="ECO:0000313" key="4">
    <source>
        <dbReference type="EMBL" id="RCI17142.1"/>
    </source>
</evidence>
<dbReference type="GO" id="GO:0070626">
    <property type="term" value="F:(S)-2-(5-amino-1-(5-phospho-D-ribosyl)imidazole-4-carboxamido) succinate lyase (fumarate-forming) activity"/>
    <property type="evidence" value="ECO:0007669"/>
    <property type="project" value="TreeGrafter"/>
</dbReference>
<dbReference type="Pfam" id="PF00206">
    <property type="entry name" value="Lyase_1"/>
    <property type="match status" value="1"/>
</dbReference>
<dbReference type="EMBL" id="LKCN02000001">
    <property type="protein sequence ID" value="RCI17142.1"/>
    <property type="molecule type" value="Genomic_DNA"/>
</dbReference>
<dbReference type="InterPro" id="IPR004769">
    <property type="entry name" value="Pur_lyase"/>
</dbReference>
<dbReference type="Gene3D" id="1.20.200.10">
    <property type="entry name" value="Fumarase/aspartase (Central domain)"/>
    <property type="match status" value="1"/>
</dbReference>
<dbReference type="STRING" id="1330021.A0A367LSC3"/>
<dbReference type="InterPro" id="IPR000362">
    <property type="entry name" value="Fumarate_lyase_fam"/>
</dbReference>
<dbReference type="Proteomes" id="UP000253664">
    <property type="component" value="Unassembled WGS sequence"/>
</dbReference>
<dbReference type="PANTHER" id="PTHR43172">
    <property type="entry name" value="ADENYLOSUCCINATE LYASE"/>
    <property type="match status" value="1"/>
</dbReference>
<comment type="pathway">
    <text evidence="2">Purine metabolism; IMP biosynthesis via de novo pathway; 5-amino-1-(5-phospho-D-ribosyl)imidazole-4-carboxamide from 5-amino-1-(5-phospho-D-ribosyl)imidazole-4-carboxylate: step 2/2.</text>
</comment>
<dbReference type="PRINTS" id="PR00149">
    <property type="entry name" value="FUMRATELYASE"/>
</dbReference>
<dbReference type="InterPro" id="IPR020557">
    <property type="entry name" value="Fumarate_lyase_CS"/>
</dbReference>
<accession>A0A367LSC3</accession>
<dbReference type="SMART" id="SM00998">
    <property type="entry name" value="ADSL_C"/>
    <property type="match status" value="1"/>
</dbReference>
<dbReference type="OrthoDB" id="406045at2759"/>
<dbReference type="PRINTS" id="PR00145">
    <property type="entry name" value="ARGSUCLYASE"/>
</dbReference>
<dbReference type="InterPro" id="IPR022761">
    <property type="entry name" value="Fumarate_lyase_N"/>
</dbReference>
<protein>
    <recommendedName>
        <fullName evidence="2">Adenylosuccinate lyase</fullName>
        <shortName evidence="2">ASL</shortName>
        <ecNumber evidence="2">4.3.2.2</ecNumber>
    </recommendedName>
    <alternativeName>
        <fullName evidence="2">Adenylosuccinase</fullName>
    </alternativeName>
</protein>
<dbReference type="GO" id="GO:0004018">
    <property type="term" value="F:N6-(1,2-dicarboxyethyl)AMP AMP-lyase (fumarate-forming) activity"/>
    <property type="evidence" value="ECO:0007669"/>
    <property type="project" value="InterPro"/>
</dbReference>
<dbReference type="InterPro" id="IPR019468">
    <property type="entry name" value="AdenyloSucc_lyase_C"/>
</dbReference>